<dbReference type="Gene3D" id="3.90.228.10">
    <property type="match status" value="1"/>
</dbReference>
<proteinExistence type="predicted"/>
<gene>
    <name evidence="11" type="ORF">P5673_016776</name>
</gene>
<feature type="domain" description="Macro" evidence="10">
    <location>
        <begin position="537"/>
        <end position="718"/>
    </location>
</feature>
<evidence type="ECO:0000256" key="6">
    <source>
        <dbReference type="RuleBase" id="RU362114"/>
    </source>
</evidence>
<dbReference type="FunFam" id="3.90.228.10:FF:000008">
    <property type="entry name" value="Poly [ADP-ribose] polymerase"/>
    <property type="match status" value="1"/>
</dbReference>
<dbReference type="Pfam" id="PF00644">
    <property type="entry name" value="PARP"/>
    <property type="match status" value="1"/>
</dbReference>
<dbReference type="Gene3D" id="3.30.720.50">
    <property type="match status" value="1"/>
</dbReference>
<keyword evidence="5" id="KW-0539">Nucleus</keyword>
<evidence type="ECO:0000256" key="1">
    <source>
        <dbReference type="ARBA" id="ARBA00004123"/>
    </source>
</evidence>
<dbReference type="InterPro" id="IPR052056">
    <property type="entry name" value="Mono-ARTD/PARP"/>
</dbReference>
<comment type="caution">
    <text evidence="11">The sequence shown here is derived from an EMBL/GenBank/DDBJ whole genome shotgun (WGS) entry which is preliminary data.</text>
</comment>
<dbReference type="EMBL" id="JARQWQ010000036">
    <property type="protein sequence ID" value="KAK2560432.1"/>
    <property type="molecule type" value="Genomic_DNA"/>
</dbReference>
<dbReference type="Gene3D" id="3.40.220.10">
    <property type="entry name" value="Leucine Aminopeptidase, subunit E, domain 1"/>
    <property type="match status" value="2"/>
</dbReference>
<dbReference type="InterPro" id="IPR012317">
    <property type="entry name" value="Poly(ADP-ribose)pol_cat_dom"/>
</dbReference>
<dbReference type="GO" id="GO:0005634">
    <property type="term" value="C:nucleus"/>
    <property type="evidence" value="ECO:0007669"/>
    <property type="project" value="UniProtKB-SubCell"/>
</dbReference>
<name>A0AAD9V455_ACRCE</name>
<feature type="coiled-coil region" evidence="7">
    <location>
        <begin position="169"/>
        <end position="196"/>
    </location>
</feature>
<keyword evidence="7" id="KW-0175">Coiled coil</keyword>
<protein>
    <recommendedName>
        <fullName evidence="6">Poly [ADP-ribose] polymerase</fullName>
        <shortName evidence="6">PARP</shortName>
        <ecNumber evidence="6">2.4.2.-</ecNumber>
    </recommendedName>
</protein>
<comment type="subcellular location">
    <subcellularLocation>
        <location evidence="1">Nucleus</location>
    </subcellularLocation>
</comment>
<feature type="domain" description="PARP catalytic" evidence="9">
    <location>
        <begin position="1136"/>
        <end position="1335"/>
    </location>
</feature>
<dbReference type="GO" id="GO:0010629">
    <property type="term" value="P:negative regulation of gene expression"/>
    <property type="evidence" value="ECO:0007669"/>
    <property type="project" value="TreeGrafter"/>
</dbReference>
<reference evidence="11" key="2">
    <citation type="journal article" date="2023" name="Science">
        <title>Genomic signatures of disease resistance in endangered staghorn corals.</title>
        <authorList>
            <person name="Vollmer S.V."/>
            <person name="Selwyn J.D."/>
            <person name="Despard B.A."/>
            <person name="Roesel C.L."/>
        </authorList>
    </citation>
    <scope>NUCLEOTIDE SEQUENCE</scope>
    <source>
        <strain evidence="11">K2</strain>
    </source>
</reference>
<evidence type="ECO:0000256" key="7">
    <source>
        <dbReference type="SAM" id="Coils"/>
    </source>
</evidence>
<dbReference type="PROSITE" id="PS51154">
    <property type="entry name" value="MACRO"/>
    <property type="match status" value="2"/>
</dbReference>
<organism evidence="11 12">
    <name type="scientific">Acropora cervicornis</name>
    <name type="common">Staghorn coral</name>
    <dbReference type="NCBI Taxonomy" id="6130"/>
    <lineage>
        <taxon>Eukaryota</taxon>
        <taxon>Metazoa</taxon>
        <taxon>Cnidaria</taxon>
        <taxon>Anthozoa</taxon>
        <taxon>Hexacorallia</taxon>
        <taxon>Scleractinia</taxon>
        <taxon>Astrocoeniina</taxon>
        <taxon>Acroporidae</taxon>
        <taxon>Acropora</taxon>
    </lineage>
</organism>
<evidence type="ECO:0000256" key="5">
    <source>
        <dbReference type="ARBA" id="ARBA00023242"/>
    </source>
</evidence>
<evidence type="ECO:0000259" key="10">
    <source>
        <dbReference type="PROSITE" id="PS51154"/>
    </source>
</evidence>
<feature type="compositionally biased region" description="Acidic residues" evidence="8">
    <location>
        <begin position="511"/>
        <end position="540"/>
    </location>
</feature>
<dbReference type="SUPFAM" id="SSF56399">
    <property type="entry name" value="ADP-ribosylation"/>
    <property type="match status" value="1"/>
</dbReference>
<evidence type="ECO:0000256" key="2">
    <source>
        <dbReference type="ARBA" id="ARBA00022676"/>
    </source>
</evidence>
<keyword evidence="3 6" id="KW-0808">Transferase</keyword>
<dbReference type="SUPFAM" id="SSF117839">
    <property type="entry name" value="WWE domain"/>
    <property type="match status" value="1"/>
</dbReference>
<evidence type="ECO:0000259" key="9">
    <source>
        <dbReference type="PROSITE" id="PS51059"/>
    </source>
</evidence>
<dbReference type="InterPro" id="IPR002589">
    <property type="entry name" value="Macro_dom"/>
</dbReference>
<dbReference type="GO" id="GO:0003714">
    <property type="term" value="F:transcription corepressor activity"/>
    <property type="evidence" value="ECO:0007669"/>
    <property type="project" value="TreeGrafter"/>
</dbReference>
<dbReference type="GO" id="GO:0003950">
    <property type="term" value="F:NAD+ poly-ADP-ribosyltransferase activity"/>
    <property type="evidence" value="ECO:0007669"/>
    <property type="project" value="UniProtKB-UniRule"/>
</dbReference>
<dbReference type="SUPFAM" id="SSF52949">
    <property type="entry name" value="Macro domain-like"/>
    <property type="match status" value="2"/>
</dbReference>
<dbReference type="SMART" id="SM00506">
    <property type="entry name" value="A1pp"/>
    <property type="match status" value="2"/>
</dbReference>
<dbReference type="PANTHER" id="PTHR14453">
    <property type="entry name" value="PARP/ZINC FINGER CCCH TYPE DOMAIN CONTAINING PROTEIN"/>
    <property type="match status" value="1"/>
</dbReference>
<dbReference type="InterPro" id="IPR037197">
    <property type="entry name" value="WWE_dom_sf"/>
</dbReference>
<evidence type="ECO:0000256" key="4">
    <source>
        <dbReference type="ARBA" id="ARBA00023027"/>
    </source>
</evidence>
<reference evidence="11" key="1">
    <citation type="journal article" date="2023" name="G3 (Bethesda)">
        <title>Whole genome assembly and annotation of the endangered Caribbean coral Acropora cervicornis.</title>
        <authorList>
            <person name="Selwyn J.D."/>
            <person name="Vollmer S.V."/>
        </authorList>
    </citation>
    <scope>NUCLEOTIDE SEQUENCE</scope>
    <source>
        <strain evidence="11">K2</strain>
    </source>
</reference>
<dbReference type="EC" id="2.4.2.-" evidence="6"/>
<accession>A0AAD9V455</accession>
<dbReference type="CDD" id="cd01439">
    <property type="entry name" value="TCCD_inducible_PARP_like"/>
    <property type="match status" value="1"/>
</dbReference>
<keyword evidence="12" id="KW-1185">Reference proteome</keyword>
<feature type="domain" description="Macro" evidence="10">
    <location>
        <begin position="744"/>
        <end position="921"/>
    </location>
</feature>
<evidence type="ECO:0000256" key="3">
    <source>
        <dbReference type="ARBA" id="ARBA00022679"/>
    </source>
</evidence>
<keyword evidence="4 6" id="KW-0520">NAD</keyword>
<dbReference type="PANTHER" id="PTHR14453:SF67">
    <property type="entry name" value="POLY [ADP-RIBOSE] POLYMERASE"/>
    <property type="match status" value="1"/>
</dbReference>
<evidence type="ECO:0000313" key="12">
    <source>
        <dbReference type="Proteomes" id="UP001249851"/>
    </source>
</evidence>
<keyword evidence="2 6" id="KW-0328">Glycosyltransferase</keyword>
<feature type="region of interest" description="Disordered" evidence="8">
    <location>
        <begin position="508"/>
        <end position="547"/>
    </location>
</feature>
<dbReference type="Proteomes" id="UP001249851">
    <property type="component" value="Unassembled WGS sequence"/>
</dbReference>
<sequence length="1335" mass="152526">MRKAVKADRFLDGNPLHVEPFYPFMGTVFPVDEPRNLKSTGLPEFRHPVDLDRMEFIMDSNQERKLKDDLHELEKAQITWIRGQTHIQIRYADVKVDKEFEERPWQERCRKVVDSFLESCASEEFPLDEEILAEVANQLPQIQRQVLSIFTAKVKLMKTSQTLKMICLKSNIREFADKLNGRLKKIEREEREKKLEEKKKTDIPSEILQLLQNAKIEKILQEKFESEDVRALVQLDKGALVLKTPKGLMEGVHRYLRQRLEEIDKCAIDSPAEIREILKRAPGKKKMAKELPKGCSFNVDDKNKRVIFLGRILSETEEGSEKAKNVLVSDQTLKLTSQVNSLLKSYKWDDFRKTCEQRYKIRLTRKLKCIAVFGFKENVSEAIKKIRDFLNETRATAGEFPLDSPLLQKFFGEFYKEEIQALEQKLEHFGVKISFNENRDLIRFSGGEEGLKQVEERLYVMKEEIKEETFEIKTPGMKKFLNQEEGNRLIEKIQRQKKCIIEVTERSEELGEKEEYDDESESDDGSSTCDDEEDTDEDEYTISTPEGKRVTWKTGEIQKEKADVLVCSVGSDLRLSHGAIATAMSRAAGPELQEALRKAAKGRHYSYPPGKLTCRYVIHCVCCPWNDETDEQKQILKALLLNCFDRASELGACSIGLPLVGTGTLGFPHVVAVHIMVEAAVEHSQDNPESPLEEIRFVVFNDDQKGITSFEEKFTEFKKVHQPIPKRRKENTSKKNPVPAFMSGFKCKDVNFGQLRIKVVKGDITEESTDAICNVITPELDMKSGNLSRSIANICGDIVQEELLAHSGPQHQGIILMTSAGSVPAMKKILHIVVGSGNKQHLQSCVEKALNKADAERLQSLSIPAVGSGGLGLSAEDSAEVVFAAIRAFTAKPCTSIREIKIVVFNDSVVGAFVNELELMKKETSPPENCNENEMETLARYCGELEDCTHEATTCSLPQNVVIHGRKQSLDEAMSALEDEVKKELFHVRDKVVGGLPKRCLRRLKRMSNNLDVKLEQPEPSCIRLQGLQKDVMTVRLEVNSIIREQLEEDKADQVFRTVRWNMISISGKEEPFDKIANLEIELAYKDKKPSLTFTHKNQKAEINFAINEITILKNGKKKRIRRRDVFPLPDEWDRQPRDENGKEETVYLASLDEESKEYKRVQEKFFKSLHETRVNIIKIERIQNPSLYFPYVMKKQSMDARNGSLENERELFHGTDYNRVKSINMQGFNRSFCGRNGSAYGDGVYFAEDASYSTSFSRESPHGESFMYLAKVLVGEYTRGEKGMRTPPSIDSVSHPEILFDSVVNSTEEPTVFVIFADCHVYPEYLITFKETPI</sequence>
<evidence type="ECO:0000256" key="8">
    <source>
        <dbReference type="SAM" id="MobiDB-lite"/>
    </source>
</evidence>
<dbReference type="InterPro" id="IPR043472">
    <property type="entry name" value="Macro_dom-like"/>
</dbReference>
<dbReference type="Pfam" id="PF01661">
    <property type="entry name" value="Macro"/>
    <property type="match status" value="2"/>
</dbReference>
<evidence type="ECO:0000313" key="11">
    <source>
        <dbReference type="EMBL" id="KAK2560432.1"/>
    </source>
</evidence>
<dbReference type="PROSITE" id="PS51059">
    <property type="entry name" value="PARP_CATALYTIC"/>
    <property type="match status" value="1"/>
</dbReference>
<dbReference type="GO" id="GO:0005737">
    <property type="term" value="C:cytoplasm"/>
    <property type="evidence" value="ECO:0007669"/>
    <property type="project" value="TreeGrafter"/>
</dbReference>